<dbReference type="Proteomes" id="UP000000447">
    <property type="component" value="Chromosome"/>
</dbReference>
<organism evidence="1 2">
    <name type="scientific">Thermomicrobium roseum (strain ATCC 27502 / DSM 5159 / P-2)</name>
    <dbReference type="NCBI Taxonomy" id="309801"/>
    <lineage>
        <taxon>Bacteria</taxon>
        <taxon>Pseudomonadati</taxon>
        <taxon>Thermomicrobiota</taxon>
        <taxon>Thermomicrobia</taxon>
        <taxon>Thermomicrobiales</taxon>
        <taxon>Thermomicrobiaceae</taxon>
        <taxon>Thermomicrobium</taxon>
    </lineage>
</organism>
<dbReference type="AlphaFoldDB" id="B9L1N1"/>
<evidence type="ECO:0000313" key="1">
    <source>
        <dbReference type="EMBL" id="ACM05356.1"/>
    </source>
</evidence>
<accession>B9L1N1</accession>
<evidence type="ECO:0000313" key="2">
    <source>
        <dbReference type="Proteomes" id="UP000000447"/>
    </source>
</evidence>
<proteinExistence type="predicted"/>
<dbReference type="STRING" id="309801.trd_1292"/>
<sequence>MHRIGTTRADAGVLLGTLVENGAAGRLDKGSAALVYSA</sequence>
<protein>
    <submittedName>
        <fullName evidence="1">Uncharacterized protein</fullName>
    </submittedName>
</protein>
<dbReference type="HOGENOM" id="CLU_3334164_0_0_0"/>
<dbReference type="KEGG" id="tro:trd_1292"/>
<gene>
    <name evidence="1" type="ordered locus">trd_1292</name>
</gene>
<dbReference type="EMBL" id="CP001275">
    <property type="protein sequence ID" value="ACM05356.1"/>
    <property type="molecule type" value="Genomic_DNA"/>
</dbReference>
<name>B9L1N1_THERP</name>
<reference evidence="1 2" key="1">
    <citation type="journal article" date="2009" name="PLoS ONE">
        <title>Complete genome sequence of the aerobic CO-oxidizing thermophile Thermomicrobium roseum.</title>
        <authorList>
            <person name="Wu D."/>
            <person name="Raymond J."/>
            <person name="Wu M."/>
            <person name="Chatterji S."/>
            <person name="Ren Q."/>
            <person name="Graham J.E."/>
            <person name="Bryant D.A."/>
            <person name="Robb F."/>
            <person name="Colman A."/>
            <person name="Tallon L.J."/>
            <person name="Badger J.H."/>
            <person name="Madupu R."/>
            <person name="Ward N.L."/>
            <person name="Eisen J.A."/>
        </authorList>
    </citation>
    <scope>NUCLEOTIDE SEQUENCE [LARGE SCALE GENOMIC DNA]</scope>
    <source>
        <strain evidence="2">ATCC 27502 / DSM 5159 / P-2</strain>
    </source>
</reference>
<keyword evidence="2" id="KW-1185">Reference proteome</keyword>